<name>A0A4V2W2F1_9PAST</name>
<proteinExistence type="predicted"/>
<dbReference type="AlphaFoldDB" id="A0A4V2W2F1"/>
<dbReference type="Gene3D" id="3.30.1330.60">
    <property type="entry name" value="OmpA-like domain"/>
    <property type="match status" value="1"/>
</dbReference>
<keyword evidence="5" id="KW-0732">Signal</keyword>
<comment type="subcellular location">
    <subcellularLocation>
        <location evidence="1">Cell outer membrane</location>
    </subcellularLocation>
</comment>
<evidence type="ECO:0000256" key="4">
    <source>
        <dbReference type="PROSITE-ProRule" id="PRU00473"/>
    </source>
</evidence>
<protein>
    <submittedName>
        <fullName evidence="7">OmpA family protein</fullName>
    </submittedName>
</protein>
<sequence>MKQYLAIGIALFTLNACSLPQSANTGPLEHWDNYSEQGISSKDIQSNQGLVVFYREANIDGPAVNIYINGDYQASLLDNGFSAVALCANQNLLTSSLSTNTKGGNRTHGIKFISPSKQITYIKVKQVKNSVPVFEFVKPEVAINELKAVKMQTQTLSRVKQLDCETNGYALISTSINSNIAFPLNKHNYNDLSVAGKQDIQAFISEIKALNQKAISKIVVNGYTDPVGAETYNQTLSEKRATAVSDALKQEGVDLPIVAIGYGEKELIVDSCAAESRNKAERNECNLPNRRVEIVVYGQE</sequence>
<dbReference type="CDD" id="cd07185">
    <property type="entry name" value="OmpA_C-like"/>
    <property type="match status" value="1"/>
</dbReference>
<evidence type="ECO:0000256" key="3">
    <source>
        <dbReference type="ARBA" id="ARBA00023237"/>
    </source>
</evidence>
<keyword evidence="10" id="KW-1185">Reference proteome</keyword>
<organism evidence="7 9">
    <name type="scientific">Testudinibacter aquarius</name>
    <dbReference type="NCBI Taxonomy" id="1524974"/>
    <lineage>
        <taxon>Bacteria</taxon>
        <taxon>Pseudomonadati</taxon>
        <taxon>Pseudomonadota</taxon>
        <taxon>Gammaproteobacteria</taxon>
        <taxon>Pasteurellales</taxon>
        <taxon>Pasteurellaceae</taxon>
        <taxon>Testudinibacter</taxon>
    </lineage>
</organism>
<dbReference type="PANTHER" id="PTHR30329:SF21">
    <property type="entry name" value="LIPOPROTEIN YIAD-RELATED"/>
    <property type="match status" value="1"/>
</dbReference>
<evidence type="ECO:0000313" key="9">
    <source>
        <dbReference type="Proteomes" id="UP000294619"/>
    </source>
</evidence>
<dbReference type="Pfam" id="PF00691">
    <property type="entry name" value="OmpA"/>
    <property type="match status" value="1"/>
</dbReference>
<keyword evidence="3" id="KW-0998">Cell outer membrane</keyword>
<evidence type="ECO:0000313" key="8">
    <source>
        <dbReference type="EMBL" id="TNG87785.1"/>
    </source>
</evidence>
<dbReference type="Proteomes" id="UP000305526">
    <property type="component" value="Unassembled WGS sequence"/>
</dbReference>
<evidence type="ECO:0000256" key="5">
    <source>
        <dbReference type="SAM" id="SignalP"/>
    </source>
</evidence>
<dbReference type="SUPFAM" id="SSF103088">
    <property type="entry name" value="OmpA-like"/>
    <property type="match status" value="1"/>
</dbReference>
<dbReference type="EMBL" id="SMCP01000004">
    <property type="protein sequence ID" value="TCV87849.1"/>
    <property type="molecule type" value="Genomic_DNA"/>
</dbReference>
<dbReference type="PANTHER" id="PTHR30329">
    <property type="entry name" value="STATOR ELEMENT OF FLAGELLAR MOTOR COMPLEX"/>
    <property type="match status" value="1"/>
</dbReference>
<dbReference type="InterPro" id="IPR050330">
    <property type="entry name" value="Bact_OuterMem_StrucFunc"/>
</dbReference>
<feature type="signal peptide" evidence="5">
    <location>
        <begin position="1"/>
        <end position="23"/>
    </location>
</feature>
<feature type="domain" description="OmpA-like" evidence="6">
    <location>
        <begin position="169"/>
        <end position="300"/>
    </location>
</feature>
<dbReference type="EMBL" id="VDGV01000143">
    <property type="protein sequence ID" value="TNG87785.1"/>
    <property type="molecule type" value="Genomic_DNA"/>
</dbReference>
<reference evidence="7 9" key="1">
    <citation type="submission" date="2019-03" db="EMBL/GenBank/DDBJ databases">
        <title>Genomic Encyclopedia of Type Strains, Phase IV (KMG-IV): sequencing the most valuable type-strain genomes for metagenomic binning, comparative biology and taxonomic classification.</title>
        <authorList>
            <person name="Goeker M."/>
        </authorList>
    </citation>
    <scope>NUCLEOTIDE SEQUENCE [LARGE SCALE GENOMIC DNA]</scope>
    <source>
        <strain evidence="7 9">DSM 28140</strain>
    </source>
</reference>
<reference evidence="8 10" key="2">
    <citation type="submission" date="2019-05" db="EMBL/GenBank/DDBJ databases">
        <title>Pasteurellaceae isolates from reptiles.</title>
        <authorList>
            <person name="Bojesen A.M."/>
            <person name="Lund E."/>
        </authorList>
    </citation>
    <scope>NUCLEOTIDE SEQUENCE [LARGE SCALE GENOMIC DNA]</scope>
    <source>
        <strain evidence="8 10">ELNT2x</strain>
    </source>
</reference>
<dbReference type="Proteomes" id="UP000294619">
    <property type="component" value="Unassembled WGS sequence"/>
</dbReference>
<evidence type="ECO:0000259" key="6">
    <source>
        <dbReference type="PROSITE" id="PS51123"/>
    </source>
</evidence>
<comment type="caution">
    <text evidence="7">The sequence shown here is derived from an EMBL/GenBank/DDBJ whole genome shotgun (WGS) entry which is preliminary data.</text>
</comment>
<dbReference type="RefSeq" id="WP_132966063.1">
    <property type="nucleotide sequence ID" value="NZ_LEKL01000006.1"/>
</dbReference>
<dbReference type="InterPro" id="IPR006664">
    <property type="entry name" value="OMP_bac"/>
</dbReference>
<dbReference type="InterPro" id="IPR006665">
    <property type="entry name" value="OmpA-like"/>
</dbReference>
<gene>
    <name evidence="7" type="ORF">EDC16_10435</name>
    <name evidence="8" type="ORF">FHQ21_11750</name>
</gene>
<dbReference type="InterPro" id="IPR036737">
    <property type="entry name" value="OmpA-like_sf"/>
</dbReference>
<keyword evidence="2 4" id="KW-0472">Membrane</keyword>
<dbReference type="PRINTS" id="PR01021">
    <property type="entry name" value="OMPADOMAIN"/>
</dbReference>
<evidence type="ECO:0000313" key="10">
    <source>
        <dbReference type="Proteomes" id="UP000305526"/>
    </source>
</evidence>
<evidence type="ECO:0000313" key="7">
    <source>
        <dbReference type="EMBL" id="TCV87849.1"/>
    </source>
</evidence>
<dbReference type="PROSITE" id="PS51123">
    <property type="entry name" value="OMPA_2"/>
    <property type="match status" value="1"/>
</dbReference>
<evidence type="ECO:0000256" key="1">
    <source>
        <dbReference type="ARBA" id="ARBA00004442"/>
    </source>
</evidence>
<accession>A0A4V2W2F1</accession>
<evidence type="ECO:0000256" key="2">
    <source>
        <dbReference type="ARBA" id="ARBA00023136"/>
    </source>
</evidence>
<dbReference type="GO" id="GO:0009279">
    <property type="term" value="C:cell outer membrane"/>
    <property type="evidence" value="ECO:0007669"/>
    <property type="project" value="UniProtKB-SubCell"/>
</dbReference>
<feature type="chain" id="PRO_5020905203" evidence="5">
    <location>
        <begin position="24"/>
        <end position="300"/>
    </location>
</feature>